<sequence>MPPGSEKYEVVCIKAVNSSWLEIYAEFPLVVELDGELNLNAGKCQWVQFLALPLERLQVLRFSSRPYKWIRYAIGIIVGAEGDLSFSTNSLDNVDYNAGLPTDSAVLYYHTSDEEKQRMFPVDPNMTRTNVTSSDATTRRAQFRSDIAERDGNECVLSRFRGVYCDAVHLLAHSKGDTYISTYTQHRSRDPAGSDLVQDIDSVRNGLFLNKVAHVAVGEDVAFLQTPNFAMDTSDVDPTAPPEEKRCTAQLFEPSDPLSLFFGGAPPSGIPIRLSDTPDWPPASLFDAVYATAVLRHFGAQELKIKVTTTWNDTFCPDGVMNQAHAEKKARNDSETANLDKAQQQSLARQARLKARAGRAVPDTLDMLMVLPYILVPPNELQATLRKAEEKALAAEQRRVQEKVNSWSRHVIP</sequence>
<name>A0A9P5TJT0_GYMJU</name>
<accession>A0A9P5TJT0</accession>
<evidence type="ECO:0000313" key="3">
    <source>
        <dbReference type="Proteomes" id="UP000724874"/>
    </source>
</evidence>
<reference evidence="2" key="1">
    <citation type="submission" date="2020-11" db="EMBL/GenBank/DDBJ databases">
        <authorList>
            <consortium name="DOE Joint Genome Institute"/>
            <person name="Ahrendt S."/>
            <person name="Riley R."/>
            <person name="Andreopoulos W."/>
            <person name="LaButti K."/>
            <person name="Pangilinan J."/>
            <person name="Ruiz-duenas F.J."/>
            <person name="Barrasa J.M."/>
            <person name="Sanchez-Garcia M."/>
            <person name="Camarero S."/>
            <person name="Miyauchi S."/>
            <person name="Serrano A."/>
            <person name="Linde D."/>
            <person name="Babiker R."/>
            <person name="Drula E."/>
            <person name="Ayuso-Fernandez I."/>
            <person name="Pacheco R."/>
            <person name="Padilla G."/>
            <person name="Ferreira P."/>
            <person name="Barriuso J."/>
            <person name="Kellner H."/>
            <person name="Castanera R."/>
            <person name="Alfaro M."/>
            <person name="Ramirez L."/>
            <person name="Pisabarro A.G."/>
            <person name="Kuo A."/>
            <person name="Tritt A."/>
            <person name="Lipzen A."/>
            <person name="He G."/>
            <person name="Yan M."/>
            <person name="Ng V."/>
            <person name="Cullen D."/>
            <person name="Martin F."/>
            <person name="Rosso M.-N."/>
            <person name="Henrissat B."/>
            <person name="Hibbett D."/>
            <person name="Martinez A.T."/>
            <person name="Grigoriev I.V."/>
        </authorList>
    </citation>
    <scope>NUCLEOTIDE SEQUENCE</scope>
    <source>
        <strain evidence="2">AH 44721</strain>
    </source>
</reference>
<organism evidence="2 3">
    <name type="scientific">Gymnopilus junonius</name>
    <name type="common">Spectacular rustgill mushroom</name>
    <name type="synonym">Gymnopilus spectabilis subsp. junonius</name>
    <dbReference type="NCBI Taxonomy" id="109634"/>
    <lineage>
        <taxon>Eukaryota</taxon>
        <taxon>Fungi</taxon>
        <taxon>Dikarya</taxon>
        <taxon>Basidiomycota</taxon>
        <taxon>Agaricomycotina</taxon>
        <taxon>Agaricomycetes</taxon>
        <taxon>Agaricomycetidae</taxon>
        <taxon>Agaricales</taxon>
        <taxon>Agaricineae</taxon>
        <taxon>Hymenogastraceae</taxon>
        <taxon>Gymnopilus</taxon>
    </lineage>
</organism>
<comment type="caution">
    <text evidence="2">The sequence shown here is derived from an EMBL/GenBank/DDBJ whole genome shotgun (WGS) entry which is preliminary data.</text>
</comment>
<feature type="domain" description="HNH nuclease" evidence="1">
    <location>
        <begin position="155"/>
        <end position="215"/>
    </location>
</feature>
<dbReference type="Pfam" id="PF13391">
    <property type="entry name" value="HNH_2"/>
    <property type="match status" value="1"/>
</dbReference>
<keyword evidence="3" id="KW-1185">Reference proteome</keyword>
<dbReference type="EMBL" id="JADNYJ010000079">
    <property type="protein sequence ID" value="KAF8889519.1"/>
    <property type="molecule type" value="Genomic_DNA"/>
</dbReference>
<dbReference type="InterPro" id="IPR003615">
    <property type="entry name" value="HNH_nuc"/>
</dbReference>
<proteinExistence type="predicted"/>
<dbReference type="Proteomes" id="UP000724874">
    <property type="component" value="Unassembled WGS sequence"/>
</dbReference>
<gene>
    <name evidence="2" type="ORF">CPB84DRAFT_1837553</name>
</gene>
<evidence type="ECO:0000313" key="2">
    <source>
        <dbReference type="EMBL" id="KAF8889519.1"/>
    </source>
</evidence>
<dbReference type="OrthoDB" id="3269637at2759"/>
<protein>
    <recommendedName>
        <fullName evidence="1">HNH nuclease domain-containing protein</fullName>
    </recommendedName>
</protein>
<evidence type="ECO:0000259" key="1">
    <source>
        <dbReference type="Pfam" id="PF13391"/>
    </source>
</evidence>
<dbReference type="AlphaFoldDB" id="A0A9P5TJT0"/>